<evidence type="ECO:0000313" key="4">
    <source>
        <dbReference type="Proteomes" id="UP001168098"/>
    </source>
</evidence>
<keyword evidence="1" id="KW-1133">Transmembrane helix</keyword>
<feature type="domain" description="Late embryogenesis abundant protein LEA-2 subgroup" evidence="2">
    <location>
        <begin position="69"/>
        <end position="178"/>
    </location>
</feature>
<comment type="caution">
    <text evidence="3">The sequence shown here is derived from an EMBL/GenBank/DDBJ whole genome shotgun (WGS) entry which is preliminary data.</text>
</comment>
<evidence type="ECO:0000259" key="2">
    <source>
        <dbReference type="Pfam" id="PF03168"/>
    </source>
</evidence>
<dbReference type="InterPro" id="IPR004864">
    <property type="entry name" value="LEA_2"/>
</dbReference>
<protein>
    <recommendedName>
        <fullName evidence="2">Late embryogenesis abundant protein LEA-2 subgroup domain-containing protein</fullName>
    </recommendedName>
</protein>
<dbReference type="SUPFAM" id="SSF117070">
    <property type="entry name" value="LEA14-like"/>
    <property type="match status" value="1"/>
</dbReference>
<name>A0AA38Z2G8_VITRO</name>
<feature type="transmembrane region" description="Helical" evidence="1">
    <location>
        <begin position="12"/>
        <end position="34"/>
    </location>
</feature>
<keyword evidence="1" id="KW-0472">Membrane</keyword>
<dbReference type="AlphaFoldDB" id="A0AA38Z2G8"/>
<evidence type="ECO:0000256" key="1">
    <source>
        <dbReference type="SAM" id="Phobius"/>
    </source>
</evidence>
<dbReference type="InterPro" id="IPR055301">
    <property type="entry name" value="Lea14-like_2"/>
</dbReference>
<sequence>MNEPRRPGRTNLASCIVATVFLVLAVAVIVIVYLCVFKPKDPKIAVNAVRFPTFSISNGTVDFTFSQYVAVKNPNRDAFTHYDSSVQLVYSGSEVGFMFIPAGKIDAGRTQYMLATFAVKSFPVTQTPLGGVTALNDGVGGVGMGMEPTMEIESRMKLVGRVRVLWFFTHSVDSRVSCSVAIEVSNGSVLGFHC</sequence>
<accession>A0AA38Z2G8</accession>
<keyword evidence="1" id="KW-0812">Transmembrane</keyword>
<keyword evidence="4" id="KW-1185">Reference proteome</keyword>
<reference evidence="3 4" key="1">
    <citation type="journal article" date="2023" name="BMC Biotechnol.">
        <title>Vitis rotundifolia cv Carlos genome sequencing.</title>
        <authorList>
            <person name="Huff M."/>
            <person name="Hulse-Kemp A."/>
            <person name="Scheffler B."/>
            <person name="Youngblood R."/>
            <person name="Simpson S."/>
            <person name="Babiker E."/>
            <person name="Staton M."/>
        </authorList>
    </citation>
    <scope>NUCLEOTIDE SEQUENCE [LARGE SCALE GENOMIC DNA]</scope>
    <source>
        <tissue evidence="3">Leaf</tissue>
    </source>
</reference>
<evidence type="ECO:0000313" key="3">
    <source>
        <dbReference type="EMBL" id="KAJ9681165.1"/>
    </source>
</evidence>
<gene>
    <name evidence="3" type="ORF">PVL29_020181</name>
</gene>
<proteinExistence type="predicted"/>
<dbReference type="PANTHER" id="PTHR31852">
    <property type="entry name" value="LATE EMBRYOGENESIS ABUNDANT (LEA) HYDROXYPROLINE-RICH GLYCOPROTEIN FAMILY"/>
    <property type="match status" value="1"/>
</dbReference>
<organism evidence="3 4">
    <name type="scientific">Vitis rotundifolia</name>
    <name type="common">Muscadine grape</name>
    <dbReference type="NCBI Taxonomy" id="103349"/>
    <lineage>
        <taxon>Eukaryota</taxon>
        <taxon>Viridiplantae</taxon>
        <taxon>Streptophyta</taxon>
        <taxon>Embryophyta</taxon>
        <taxon>Tracheophyta</taxon>
        <taxon>Spermatophyta</taxon>
        <taxon>Magnoliopsida</taxon>
        <taxon>eudicotyledons</taxon>
        <taxon>Gunneridae</taxon>
        <taxon>Pentapetalae</taxon>
        <taxon>rosids</taxon>
        <taxon>Vitales</taxon>
        <taxon>Vitaceae</taxon>
        <taxon>Viteae</taxon>
        <taxon>Vitis</taxon>
    </lineage>
</organism>
<dbReference type="EMBL" id="JARBHA010000015">
    <property type="protein sequence ID" value="KAJ9681165.1"/>
    <property type="molecule type" value="Genomic_DNA"/>
</dbReference>
<dbReference type="Proteomes" id="UP001168098">
    <property type="component" value="Unassembled WGS sequence"/>
</dbReference>
<dbReference type="Pfam" id="PF03168">
    <property type="entry name" value="LEA_2"/>
    <property type="match status" value="1"/>
</dbReference>